<evidence type="ECO:0000313" key="3">
    <source>
        <dbReference type="Proteomes" id="UP001184861"/>
    </source>
</evidence>
<dbReference type="InterPro" id="IPR051396">
    <property type="entry name" value="Bact_Antivir_Def_Nuclease"/>
</dbReference>
<dbReference type="EMBL" id="JAVDQY010000001">
    <property type="protein sequence ID" value="MDR6525689.1"/>
    <property type="molecule type" value="Genomic_DNA"/>
</dbReference>
<dbReference type="InterPro" id="IPR041685">
    <property type="entry name" value="AAA_GajA/Old/RecF-like"/>
</dbReference>
<organism evidence="2 3">
    <name type="scientific">Chryseobacterium rhizosphaerae</name>
    <dbReference type="NCBI Taxonomy" id="395937"/>
    <lineage>
        <taxon>Bacteria</taxon>
        <taxon>Pseudomonadati</taxon>
        <taxon>Bacteroidota</taxon>
        <taxon>Flavobacteriia</taxon>
        <taxon>Flavobacteriales</taxon>
        <taxon>Weeksellaceae</taxon>
        <taxon>Chryseobacterium group</taxon>
        <taxon>Chryseobacterium</taxon>
    </lineage>
</organism>
<feature type="domain" description="AAA+ ATPase" evidence="1">
    <location>
        <begin position="20"/>
        <end position="362"/>
    </location>
</feature>
<dbReference type="InterPro" id="IPR003593">
    <property type="entry name" value="AAA+_ATPase"/>
</dbReference>
<reference evidence="2" key="1">
    <citation type="submission" date="2023-07" db="EMBL/GenBank/DDBJ databases">
        <title>Sorghum-associated microbial communities from plants grown in Nebraska, USA.</title>
        <authorList>
            <person name="Schachtman D."/>
        </authorList>
    </citation>
    <scope>NUCLEOTIDE SEQUENCE</scope>
    <source>
        <strain evidence="2">DS2360</strain>
    </source>
</reference>
<dbReference type="PANTHER" id="PTHR43581">
    <property type="entry name" value="ATP/GTP PHOSPHATASE"/>
    <property type="match status" value="1"/>
</dbReference>
<accession>A0AAE3Y856</accession>
<dbReference type="CDD" id="cd00267">
    <property type="entry name" value="ABC_ATPase"/>
    <property type="match status" value="1"/>
</dbReference>
<dbReference type="SUPFAM" id="SSF52540">
    <property type="entry name" value="P-loop containing nucleoside triphosphate hydrolases"/>
    <property type="match status" value="1"/>
</dbReference>
<comment type="caution">
    <text evidence="2">The sequence shown here is derived from an EMBL/GenBank/DDBJ whole genome shotgun (WGS) entry which is preliminary data.</text>
</comment>
<evidence type="ECO:0000259" key="1">
    <source>
        <dbReference type="SMART" id="SM00382"/>
    </source>
</evidence>
<dbReference type="InterPro" id="IPR027417">
    <property type="entry name" value="P-loop_NTPase"/>
</dbReference>
<gene>
    <name evidence="2" type="ORF">J2787_001059</name>
</gene>
<dbReference type="AlphaFoldDB" id="A0AAE3Y856"/>
<dbReference type="Pfam" id="PF13175">
    <property type="entry name" value="AAA_15"/>
    <property type="match status" value="1"/>
</dbReference>
<evidence type="ECO:0000313" key="2">
    <source>
        <dbReference type="EMBL" id="MDR6525689.1"/>
    </source>
</evidence>
<sequence>MIINIKDNGRILKNKDAITLPDLTVLTGENGSGKTQLLEYFRDYAGGHEDWDPSFTEVKITYPMTTDEGAPLTDIVFSFPGLRNYERDFYPENPLIDQIKNQWNVLMPIVRAYGIIAHKEFDDEKQELNDLNNAIIEFVKVLTVDSARFTPDNLKKADTHQLLQLKRLAHQASKSIEKLTFVDFLIFYSIPTDIFSSALDLLFHQFHLKQKYYIHLTGDVIPPWEVFNNILEEAKFNYRVEYTPSGNDEIPASIRFIDEGKGISNTTLDTLSSGEKTIMALIFVLYHASNNGKFPEVILFDEPDAHLHPSLTQLFISVIQEVLVNVQKVKVILTTHSPSTIALAPAATIYRMDRILGYPIKEEKDKAVQNLSNGLASITTEEGNLGITYTVKNTEKSILFTEGITDKIILQIAWRKLHNDAEIPFLIQDCFCASFLSNLFVNGKQKYEGIFEIEPDKIMIALFDFDNAGYNSWNKKGFSNLIEDDPRKCLTKSNGEKGYQMLLPVPNIEEIESQVIKNGNETFKEKSLLTIESLFFNVPDFKDLYFSQDKLPGGGFSYQFNGDKRKFAMALEELDQSHFKEFIPLFDKICFIISTNP</sequence>
<name>A0AAE3Y856_9FLAO</name>
<dbReference type="PANTHER" id="PTHR43581:SF4">
    <property type="entry name" value="ATP_GTP PHOSPHATASE"/>
    <property type="match status" value="1"/>
</dbReference>
<dbReference type="Proteomes" id="UP001184861">
    <property type="component" value="Unassembled WGS sequence"/>
</dbReference>
<dbReference type="SMART" id="SM00382">
    <property type="entry name" value="AAA"/>
    <property type="match status" value="1"/>
</dbReference>
<proteinExistence type="predicted"/>
<dbReference type="RefSeq" id="WP_084084722.1">
    <property type="nucleotide sequence ID" value="NZ_JAVDQY010000001.1"/>
</dbReference>
<dbReference type="Gene3D" id="3.40.50.300">
    <property type="entry name" value="P-loop containing nucleotide triphosphate hydrolases"/>
    <property type="match status" value="1"/>
</dbReference>
<protein>
    <submittedName>
        <fullName evidence="2">ATPase</fullName>
    </submittedName>
</protein>